<proteinExistence type="predicted"/>
<accession>A0AA39QZP7</accession>
<comment type="caution">
    <text evidence="7">The sequence shown here is derived from an EMBL/GenBank/DDBJ whole genome shotgun (WGS) entry which is preliminary data.</text>
</comment>
<dbReference type="Pfam" id="PF24809">
    <property type="entry name" value="DUF7708"/>
    <property type="match status" value="1"/>
</dbReference>
<feature type="domain" description="DUF7708" evidence="5">
    <location>
        <begin position="384"/>
        <end position="533"/>
    </location>
</feature>
<dbReference type="InterPro" id="IPR056125">
    <property type="entry name" value="DUF7708"/>
</dbReference>
<dbReference type="SUPFAM" id="SSF48403">
    <property type="entry name" value="Ankyrin repeat"/>
    <property type="match status" value="3"/>
</dbReference>
<dbReference type="PANTHER" id="PTHR24198">
    <property type="entry name" value="ANKYRIN REPEAT AND PROTEIN KINASE DOMAIN-CONTAINING PROTEIN"/>
    <property type="match status" value="1"/>
</dbReference>
<evidence type="ECO:0000256" key="2">
    <source>
        <dbReference type="ARBA" id="ARBA00023043"/>
    </source>
</evidence>
<keyword evidence="2 3" id="KW-0040">ANK repeat</keyword>
<dbReference type="Pfam" id="PF12796">
    <property type="entry name" value="Ank_2"/>
    <property type="match status" value="4"/>
</dbReference>
<feature type="domain" description="Nephrocystin 3-like N-terminal" evidence="6">
    <location>
        <begin position="688"/>
        <end position="736"/>
    </location>
</feature>
<dbReference type="EMBL" id="JAFEKC020000014">
    <property type="protein sequence ID" value="KAK0511070.1"/>
    <property type="molecule type" value="Genomic_DNA"/>
</dbReference>
<evidence type="ECO:0000313" key="7">
    <source>
        <dbReference type="EMBL" id="KAK0511070.1"/>
    </source>
</evidence>
<feature type="domain" description="Nephrocystin 3-like N-terminal" evidence="6">
    <location>
        <begin position="612"/>
        <end position="684"/>
    </location>
</feature>
<dbReference type="SUPFAM" id="SSF52540">
    <property type="entry name" value="P-loop containing nucleoside triphosphate hydrolases"/>
    <property type="match status" value="1"/>
</dbReference>
<dbReference type="InterPro" id="IPR027417">
    <property type="entry name" value="P-loop_NTPase"/>
</dbReference>
<evidence type="ECO:0000313" key="8">
    <source>
        <dbReference type="Proteomes" id="UP001166286"/>
    </source>
</evidence>
<dbReference type="PANTHER" id="PTHR24198:SF165">
    <property type="entry name" value="ANKYRIN REPEAT-CONTAINING PROTEIN-RELATED"/>
    <property type="match status" value="1"/>
</dbReference>
<dbReference type="PROSITE" id="PS50088">
    <property type="entry name" value="ANK_REPEAT"/>
    <property type="match status" value="4"/>
</dbReference>
<dbReference type="InterPro" id="IPR036770">
    <property type="entry name" value="Ankyrin_rpt-contain_sf"/>
</dbReference>
<dbReference type="Pfam" id="PF24883">
    <property type="entry name" value="NPHP3_N"/>
    <property type="match status" value="2"/>
</dbReference>
<name>A0AA39QZP7_9LECA</name>
<feature type="repeat" description="ANK" evidence="3">
    <location>
        <begin position="1992"/>
        <end position="2021"/>
    </location>
</feature>
<evidence type="ECO:0000256" key="4">
    <source>
        <dbReference type="SAM" id="MobiDB-lite"/>
    </source>
</evidence>
<dbReference type="PROSITE" id="PS50297">
    <property type="entry name" value="ANK_REP_REGION"/>
    <property type="match status" value="2"/>
</dbReference>
<feature type="repeat" description="ANK" evidence="3">
    <location>
        <begin position="1950"/>
        <end position="1982"/>
    </location>
</feature>
<dbReference type="InterPro" id="IPR056884">
    <property type="entry name" value="NPHP3-like_N"/>
</dbReference>
<gene>
    <name evidence="7" type="ORF">JMJ35_006622</name>
</gene>
<evidence type="ECO:0000256" key="1">
    <source>
        <dbReference type="ARBA" id="ARBA00022737"/>
    </source>
</evidence>
<feature type="repeat" description="ANK" evidence="3">
    <location>
        <begin position="1276"/>
        <end position="1308"/>
    </location>
</feature>
<evidence type="ECO:0000256" key="3">
    <source>
        <dbReference type="PROSITE-ProRule" id="PRU00023"/>
    </source>
</evidence>
<dbReference type="Proteomes" id="UP001166286">
    <property type="component" value="Unassembled WGS sequence"/>
</dbReference>
<sequence length="2037" mass="225782">MFNRMQSAMKYMDFVLVPLSVVLIIGSIAFLGAPSGSELFTTSTSNINDVIKPSRDNCPLYPYNPLSVCPAVPEMSPTIYFKWAMRCLDDTYAGAGYLHEEGKPSEEPINETNKKEEDTSNYDKMMDPHEPPNSCRICLCEHFRQRFNNAQQRAWALQQSMAEDTSDQPVTIPSTPLAEWVNDPHTEVSLEGMPEAHTQVSTKGIAQIGWMRVFELGMSKLGWTGMPKLFWVDKIQLMFVAVCSIIITGVVGLQVWNFLEGQPTPTEPQNRRYRCPACHGNIRDLSKCPYCRTAKEKERLAMQPRLVLATLKLFRSTVFDRKIVPLDAQRLVDDDKAQLDVHRTEKIAVLDDVLSLVRAKQTTCLQKRWKFKKDSGETLIVRDFVDKIAAWVGKFIKVGDVAVQYDQSHAALPWAAVRFLLQITLNDAQTFGAIAEGVETVSRLIFRYAIFEVAYLQPSNHTPSKAQKMLSEALVSLYSAILTWLAQAGRYYKQSTVERLARSIAKPVDTVQKTLDLVRSEEMVVDKFAEIVHAEMTSVLTQHVTSLQDNTIKRIDDLEKLIKAFDEPLVRTVGTVQDLHDHLKTEERRGLLAWLSCIPCREHHDTTYCEQSSSSSSLHGIPGAGKSKLTAIVIQKLLDDAAGVANSAPLAYFYCSREKSESCRADPTEILRAILKQLSSLGPDGQLILELTSEAPATIVIDGVDELSNFSQDLLDALRYLVENSSSVLKIFVSSREEAAIAQSLHGARSIRVTSADNSKDVTVFVNHYVSKAVEQKLFMGGRVSSSLQEDITTKIIDGAGEMFLWASLQLQHLCSGRVFKLEEDVMAALGKLPPTLEQILDRVYESVNESEEEAKSIAKQVFAFLLVAQAPISASDMMASLIRRNSSVRNDAKKSIPSVDIMLDICCNLLMFDDKKMVFRFIHPSVPEYLERRPEFSMSNTHHLAFQICLAYYVNAPNGVEVQREHSPLSEDAQMDIRTYAASYWGLHYSRIDNVAIQAASNTLLLNFAFDHEELTHSLPPWDLRWRELAAVQSLSKSPLLAASIYGLLPILEHMNMRALAHGRQFDLNEKNFDGASAIYLGARYGNAAILEYLIAQHCSVNTSGGRYGNPLQAAAFHGHGKALQILLDHGADPLGPGKFEDVLQAAIAGGCEDLILRLLSREDIASRCNVKAALMSLCYAGHHSAVSVLLDRDSLKTAVSEPDNLSYKPVHQGLQLALYRGRASVARTLLAQCEDVNATGGHFGNLIQAAAFGGHETMVRWLIDLGADIHVRGRYGSPLRAASLGGHDAVVRLLLNRGARTDEAEYNALQAAALNGHKAHLKIVEFLLQNRHWRSGMEFDHIEGRALEAAVISGQESVVNMLIKEIPQLRTIGRTMVVSCSLPGTLDLLPPETRATPCPESPSSIKDGGADFACIRPRDSMKDPPDWDSLTKRVDMQEKIAIPATNTPTGQEYLLRIAAGQGNKRMVEHLMACGFELNEVGNVNGNLSHQPTALEVAAEKSELEIVELLLRWGADSGKALHFAVRHGKLDVVRLILAYRPEAELDCFIDPVELQGQYQRVVDPVEPAVPQGLILPTPRRDMSNRSPLAIAVEWGHDEIVSALLRHKAKSRHPEIGLSMLVAARNGCEGMIHVFMEYGRATNGSIGSEIISDFLLEQSIREASANGHLYIVKVFLEQSSFYERSRYIFIAMCEARMHGHNGILVDLLALTPPLDSHRLLGLELAAMASTRPVQSNIIPYLEPLLDRLSSERVDSQLCTIFIVNALRDALKTGQYEAARFLLEQDESGRILETETDILHFAIRTMWINDFSNGNYGDSLTHRDLVDLLIKHGASTESFDSLGNTPLVYACSNPIPWVFDILIESKASPWTEHALRLSDSLISTVSGVGDAKKSNLLSVALQSRIEKENIGSLTNIARASPKARSIVYSEWEKIIIFLLDLGMPFDPSDPSLVSFLHVACLRGSLECVQRLVNGGVSFDAADYCPKKYFLLGTALHAAVIGGQLEVLRYLLEIGVDVRQKAVSLDLFRGGGLIEETAT</sequence>
<organism evidence="7 8">
    <name type="scientific">Cladonia borealis</name>
    <dbReference type="NCBI Taxonomy" id="184061"/>
    <lineage>
        <taxon>Eukaryota</taxon>
        <taxon>Fungi</taxon>
        <taxon>Dikarya</taxon>
        <taxon>Ascomycota</taxon>
        <taxon>Pezizomycotina</taxon>
        <taxon>Lecanoromycetes</taxon>
        <taxon>OSLEUM clade</taxon>
        <taxon>Lecanoromycetidae</taxon>
        <taxon>Lecanorales</taxon>
        <taxon>Lecanorineae</taxon>
        <taxon>Cladoniaceae</taxon>
        <taxon>Cladonia</taxon>
    </lineage>
</organism>
<feature type="region of interest" description="Disordered" evidence="4">
    <location>
        <begin position="100"/>
        <end position="121"/>
    </location>
</feature>
<reference evidence="7" key="1">
    <citation type="submission" date="2023-03" db="EMBL/GenBank/DDBJ databases">
        <title>Complete genome of Cladonia borealis.</title>
        <authorList>
            <person name="Park H."/>
        </authorList>
    </citation>
    <scope>NUCLEOTIDE SEQUENCE</scope>
    <source>
        <strain evidence="7">ANT050790</strain>
    </source>
</reference>
<protein>
    <recommendedName>
        <fullName evidence="9">Ankyrin</fullName>
    </recommendedName>
</protein>
<dbReference type="InterPro" id="IPR002110">
    <property type="entry name" value="Ankyrin_rpt"/>
</dbReference>
<dbReference type="Gene3D" id="1.25.40.20">
    <property type="entry name" value="Ankyrin repeat-containing domain"/>
    <property type="match status" value="5"/>
</dbReference>
<feature type="compositionally biased region" description="Basic and acidic residues" evidence="4">
    <location>
        <begin position="100"/>
        <end position="118"/>
    </location>
</feature>
<dbReference type="Gene3D" id="3.40.50.300">
    <property type="entry name" value="P-loop containing nucleotide triphosphate hydrolases"/>
    <property type="match status" value="1"/>
</dbReference>
<dbReference type="SMART" id="SM00248">
    <property type="entry name" value="ANK"/>
    <property type="match status" value="14"/>
</dbReference>
<evidence type="ECO:0000259" key="6">
    <source>
        <dbReference type="Pfam" id="PF24883"/>
    </source>
</evidence>
<keyword evidence="1" id="KW-0677">Repeat</keyword>
<keyword evidence="8" id="KW-1185">Reference proteome</keyword>
<feature type="repeat" description="ANK" evidence="3">
    <location>
        <begin position="1491"/>
        <end position="1517"/>
    </location>
</feature>
<evidence type="ECO:0008006" key="9">
    <source>
        <dbReference type="Google" id="ProtNLM"/>
    </source>
</evidence>
<evidence type="ECO:0000259" key="5">
    <source>
        <dbReference type="Pfam" id="PF24809"/>
    </source>
</evidence>